<sequence>MQSFSKLFINGQWLGSRSDATIEVINPATGEICACVPAANGEDVNLAVSAAKQAFPDWSATSAGQRREYILAIADEMQRRFDDLVIAISDTMGCPRELAKDIQVQGSIDAFRAFADYTDFVDAVSEENGIVQCRAAIGVCVLINPWNYPLSQLVGKLGPALATGCTVVVKPAEQTPLQDLIMAEIIEKVGLPNGVFNLITGYGHKIGEILCAHPLVDMVSFTGSTAAGIKVAEAAAGTVKRVCQELGGKSPYIITEDADLEAAVRYGVEDVMLNSGQTCCALTRMLVQKNLYQQAVALAKQVAEENVVGSPIAIDTSIGPLSSHLQQQRVRDYIQMGIDEGATLVTGGNEVPQELSQGAYVMPTIFADVSNDMRIAQEEIFGPVLCLIAYDDINDAIAIANDTPYGLSSAVYAKDATGAIKIARQIRAGQCYIQGSYFNTSAPFGGFKQSGNGREWGEEGLREFIEIQSIIAE</sequence>
<name>A0A4U1B526_9GAMM</name>
<dbReference type="AlphaFoldDB" id="A0A4U1B526"/>
<feature type="domain" description="Aldehyde dehydrogenase" evidence="3">
    <location>
        <begin position="13"/>
        <end position="470"/>
    </location>
</feature>
<dbReference type="Pfam" id="PF00171">
    <property type="entry name" value="Aldedh"/>
    <property type="match status" value="1"/>
</dbReference>
<comment type="caution">
    <text evidence="4">The sequence shown here is derived from an EMBL/GenBank/DDBJ whole genome shotgun (WGS) entry which is preliminary data.</text>
</comment>
<dbReference type="RefSeq" id="WP_136735863.1">
    <property type="nucleotide sequence ID" value="NZ_SWDB01000021.1"/>
</dbReference>
<comment type="similarity">
    <text evidence="1">Belongs to the aldehyde dehydrogenase family.</text>
</comment>
<dbReference type="InterPro" id="IPR016163">
    <property type="entry name" value="Ald_DH_C"/>
</dbReference>
<keyword evidence="5" id="KW-1185">Reference proteome</keyword>
<dbReference type="InterPro" id="IPR015590">
    <property type="entry name" value="Aldehyde_DH_dom"/>
</dbReference>
<dbReference type="EMBL" id="SWDB01000021">
    <property type="protein sequence ID" value="TKB45376.1"/>
    <property type="molecule type" value="Genomic_DNA"/>
</dbReference>
<dbReference type="Gene3D" id="3.40.309.10">
    <property type="entry name" value="Aldehyde Dehydrogenase, Chain A, domain 2"/>
    <property type="match status" value="1"/>
</dbReference>
<evidence type="ECO:0000313" key="5">
    <source>
        <dbReference type="Proteomes" id="UP000307999"/>
    </source>
</evidence>
<evidence type="ECO:0000256" key="1">
    <source>
        <dbReference type="ARBA" id="ARBA00009986"/>
    </source>
</evidence>
<dbReference type="PANTHER" id="PTHR42804:SF1">
    <property type="entry name" value="ALDEHYDE DEHYDROGENASE-RELATED"/>
    <property type="match status" value="1"/>
</dbReference>
<dbReference type="Proteomes" id="UP000307999">
    <property type="component" value="Unassembled WGS sequence"/>
</dbReference>
<proteinExistence type="inferred from homology"/>
<dbReference type="FunFam" id="3.40.605.10:FF:000007">
    <property type="entry name" value="NAD/NADP-dependent betaine aldehyde dehydrogenase"/>
    <property type="match status" value="1"/>
</dbReference>
<evidence type="ECO:0000259" key="3">
    <source>
        <dbReference type="Pfam" id="PF00171"/>
    </source>
</evidence>
<dbReference type="GO" id="GO:0016620">
    <property type="term" value="F:oxidoreductase activity, acting on the aldehyde or oxo group of donors, NAD or NADP as acceptor"/>
    <property type="evidence" value="ECO:0007669"/>
    <property type="project" value="InterPro"/>
</dbReference>
<reference evidence="4 5" key="1">
    <citation type="submission" date="2019-04" db="EMBL/GenBank/DDBJ databases">
        <title>Thalassotalea guangxiensis sp. nov., isolated from sediment of the coastal wetland.</title>
        <authorList>
            <person name="Zheng S."/>
            <person name="Zhang D."/>
        </authorList>
    </citation>
    <scope>NUCLEOTIDE SEQUENCE [LARGE SCALE GENOMIC DNA]</scope>
    <source>
        <strain evidence="4 5">ZS-4</strain>
    </source>
</reference>
<protein>
    <submittedName>
        <fullName evidence="4">Aldehyde dehydrogenase family protein</fullName>
    </submittedName>
</protein>
<dbReference type="OrthoDB" id="9812625at2"/>
<dbReference type="SUPFAM" id="SSF53720">
    <property type="entry name" value="ALDH-like"/>
    <property type="match status" value="1"/>
</dbReference>
<accession>A0A4U1B526</accession>
<organism evidence="4 5">
    <name type="scientific">Thalassotalea mangrovi</name>
    <dbReference type="NCBI Taxonomy" id="2572245"/>
    <lineage>
        <taxon>Bacteria</taxon>
        <taxon>Pseudomonadati</taxon>
        <taxon>Pseudomonadota</taxon>
        <taxon>Gammaproteobacteria</taxon>
        <taxon>Alteromonadales</taxon>
        <taxon>Colwelliaceae</taxon>
        <taxon>Thalassotalea</taxon>
    </lineage>
</organism>
<evidence type="ECO:0000256" key="2">
    <source>
        <dbReference type="ARBA" id="ARBA00023002"/>
    </source>
</evidence>
<gene>
    <name evidence="4" type="ORF">E8M12_09270</name>
</gene>
<dbReference type="PANTHER" id="PTHR42804">
    <property type="entry name" value="ALDEHYDE DEHYDROGENASE"/>
    <property type="match status" value="1"/>
</dbReference>
<dbReference type="Gene3D" id="3.40.605.10">
    <property type="entry name" value="Aldehyde Dehydrogenase, Chain A, domain 1"/>
    <property type="match status" value="1"/>
</dbReference>
<dbReference type="FunFam" id="3.40.309.10:FF:000012">
    <property type="entry name" value="Betaine aldehyde dehydrogenase"/>
    <property type="match status" value="1"/>
</dbReference>
<keyword evidence="2" id="KW-0560">Oxidoreductase</keyword>
<dbReference type="CDD" id="cd07138">
    <property type="entry name" value="ALDH_CddD_SSP0762"/>
    <property type="match status" value="1"/>
</dbReference>
<evidence type="ECO:0000313" key="4">
    <source>
        <dbReference type="EMBL" id="TKB45376.1"/>
    </source>
</evidence>
<dbReference type="InterPro" id="IPR016162">
    <property type="entry name" value="Ald_DH_N"/>
</dbReference>
<dbReference type="InterPro" id="IPR016161">
    <property type="entry name" value="Ald_DH/histidinol_DH"/>
</dbReference>